<dbReference type="PANTHER" id="PTHR11620">
    <property type="entry name" value="60S RIBOSOMAL PROTEIN L23A"/>
    <property type="match status" value="1"/>
</dbReference>
<dbReference type="GO" id="GO:1990904">
    <property type="term" value="C:ribonucleoprotein complex"/>
    <property type="evidence" value="ECO:0007669"/>
    <property type="project" value="UniProtKB-KW"/>
</dbReference>
<comment type="similarity">
    <text evidence="1 4">Belongs to the universal ribosomal protein uL23 family.</text>
</comment>
<accession>A0A1F8F7R2</accession>
<keyword evidence="2 4" id="KW-0689">Ribosomal protein</keyword>
<comment type="subunit">
    <text evidence="4">Part of the 50S ribosomal subunit. Contacts protein L29, and trigger factor when it is bound to the ribosome.</text>
</comment>
<dbReference type="AlphaFoldDB" id="A0A1F8F7R2"/>
<evidence type="ECO:0000256" key="3">
    <source>
        <dbReference type="ARBA" id="ARBA00023274"/>
    </source>
</evidence>
<dbReference type="Pfam" id="PF00276">
    <property type="entry name" value="Ribosomal_L23"/>
    <property type="match status" value="1"/>
</dbReference>
<dbReference type="Gene3D" id="3.30.70.330">
    <property type="match status" value="1"/>
</dbReference>
<dbReference type="InterPro" id="IPR012677">
    <property type="entry name" value="Nucleotide-bd_a/b_plait_sf"/>
</dbReference>
<reference evidence="5 6" key="1">
    <citation type="journal article" date="2016" name="Nat. Commun.">
        <title>Thousands of microbial genomes shed light on interconnected biogeochemical processes in an aquifer system.</title>
        <authorList>
            <person name="Anantharaman K."/>
            <person name="Brown C.T."/>
            <person name="Hug L.A."/>
            <person name="Sharon I."/>
            <person name="Castelle C.J."/>
            <person name="Probst A.J."/>
            <person name="Thomas B.C."/>
            <person name="Singh A."/>
            <person name="Wilkins M.J."/>
            <person name="Karaoz U."/>
            <person name="Brodie E.L."/>
            <person name="Williams K.H."/>
            <person name="Hubbard S.S."/>
            <person name="Banfield J.F."/>
        </authorList>
    </citation>
    <scope>NUCLEOTIDE SEQUENCE [LARGE SCALE GENOMIC DNA]</scope>
</reference>
<dbReference type="InterPro" id="IPR012678">
    <property type="entry name" value="Ribosomal_uL23/eL15/eS24_sf"/>
</dbReference>
<keyword evidence="4" id="KW-0694">RNA-binding</keyword>
<sequence>MEGNWSASDGSLLKGFYVSEKASLLNSFNQYVFKVDTHANKAEVKKQVEKVFSVKVRDVKILIMPEKRRDMGRHPGVKPGFKKAVVRLQEGHSIDQAKA</sequence>
<dbReference type="GO" id="GO:0005840">
    <property type="term" value="C:ribosome"/>
    <property type="evidence" value="ECO:0007669"/>
    <property type="project" value="UniProtKB-KW"/>
</dbReference>
<dbReference type="GO" id="GO:0006412">
    <property type="term" value="P:translation"/>
    <property type="evidence" value="ECO:0007669"/>
    <property type="project" value="UniProtKB-UniRule"/>
</dbReference>
<gene>
    <name evidence="4" type="primary">rplW</name>
    <name evidence="5" type="ORF">A3J46_03595</name>
</gene>
<keyword evidence="3 4" id="KW-0687">Ribonucleoprotein</keyword>
<evidence type="ECO:0000313" key="6">
    <source>
        <dbReference type="Proteomes" id="UP000177167"/>
    </source>
</evidence>
<evidence type="ECO:0000256" key="1">
    <source>
        <dbReference type="ARBA" id="ARBA00006700"/>
    </source>
</evidence>
<dbReference type="NCBIfam" id="NF004363">
    <property type="entry name" value="PRK05738.2-4"/>
    <property type="match status" value="1"/>
</dbReference>
<name>A0A1F8F7R2_9BACT</name>
<evidence type="ECO:0000256" key="2">
    <source>
        <dbReference type="ARBA" id="ARBA00022980"/>
    </source>
</evidence>
<dbReference type="SUPFAM" id="SSF54189">
    <property type="entry name" value="Ribosomal proteins S24e, L23 and L15e"/>
    <property type="match status" value="1"/>
</dbReference>
<keyword evidence="4" id="KW-0699">rRNA-binding</keyword>
<organism evidence="5 6">
    <name type="scientific">Candidatus Yanofskybacteria bacterium RIFCSPHIGHO2_02_FULL_41_11</name>
    <dbReference type="NCBI Taxonomy" id="1802675"/>
    <lineage>
        <taxon>Bacteria</taxon>
        <taxon>Candidatus Yanofskyibacteriota</taxon>
    </lineage>
</organism>
<protein>
    <recommendedName>
        <fullName evidence="4">Large ribosomal subunit protein uL23</fullName>
    </recommendedName>
</protein>
<dbReference type="Proteomes" id="UP000177167">
    <property type="component" value="Unassembled WGS sequence"/>
</dbReference>
<comment type="function">
    <text evidence="4">One of the early assembly proteins it binds 23S rRNA. One of the proteins that surrounds the polypeptide exit tunnel on the outside of the ribosome. Forms the main docking site for trigger factor binding to the ribosome.</text>
</comment>
<evidence type="ECO:0000313" key="5">
    <source>
        <dbReference type="EMBL" id="OGN09201.1"/>
    </source>
</evidence>
<dbReference type="HAMAP" id="MF_01369_B">
    <property type="entry name" value="Ribosomal_uL23_B"/>
    <property type="match status" value="1"/>
</dbReference>
<dbReference type="GO" id="GO:0019843">
    <property type="term" value="F:rRNA binding"/>
    <property type="evidence" value="ECO:0007669"/>
    <property type="project" value="UniProtKB-UniRule"/>
</dbReference>
<dbReference type="EMBL" id="MGJP01000042">
    <property type="protein sequence ID" value="OGN09201.1"/>
    <property type="molecule type" value="Genomic_DNA"/>
</dbReference>
<evidence type="ECO:0000256" key="4">
    <source>
        <dbReference type="HAMAP-Rule" id="MF_01369"/>
    </source>
</evidence>
<dbReference type="GO" id="GO:0003735">
    <property type="term" value="F:structural constituent of ribosome"/>
    <property type="evidence" value="ECO:0007669"/>
    <property type="project" value="InterPro"/>
</dbReference>
<comment type="caution">
    <text evidence="5">The sequence shown here is derived from an EMBL/GenBank/DDBJ whole genome shotgun (WGS) entry which is preliminary data.</text>
</comment>
<proteinExistence type="inferred from homology"/>
<dbReference type="InterPro" id="IPR013025">
    <property type="entry name" value="Ribosomal_uL23-like"/>
</dbReference>